<feature type="domain" description="Amidohydrolase 3" evidence="1">
    <location>
        <begin position="83"/>
        <end position="589"/>
    </location>
</feature>
<dbReference type="InterPro" id="IPR032466">
    <property type="entry name" value="Metal_Hydrolase"/>
</dbReference>
<dbReference type="SUPFAM" id="SSF51338">
    <property type="entry name" value="Composite domain of metallo-dependent hydrolases"/>
    <property type="match status" value="1"/>
</dbReference>
<dbReference type="HOGENOM" id="CLU_009942_5_0_1"/>
<dbReference type="GeneID" id="19319041"/>
<protein>
    <recommendedName>
        <fullName evidence="1">Amidohydrolase 3 domain-containing protein</fullName>
    </recommendedName>
</protein>
<dbReference type="RefSeq" id="XP_007880662.1">
    <property type="nucleotide sequence ID" value="XM_007882471.1"/>
</dbReference>
<dbReference type="SUPFAM" id="SSF51556">
    <property type="entry name" value="Metallo-dependent hydrolases"/>
    <property type="match status" value="1"/>
</dbReference>
<dbReference type="GO" id="GO:0016810">
    <property type="term" value="F:hydrolase activity, acting on carbon-nitrogen (but not peptide) bonds"/>
    <property type="evidence" value="ECO:0007669"/>
    <property type="project" value="InterPro"/>
</dbReference>
<sequence>MPSKHLLFHNGLIFTAPAAELSAASLQPALHRYSDASAAASSSSSLPGRFAEALLVRDEAILAVGTLDECRAAAAGNDIRHTDLQGKLLLPSFIDGHTHVTLFGQSMQKLDLAPCTDLASIQAKLLAYRNANPNLDRILAKGWLQKTTHNVALSSMIDDVVSDIPVYIESKDLHSHWLNQSALAELGIRHDTPNPPGGTIQRDPTTRAANGLMSELANINIVWPALASLRSDAETESDFQLAVDAYLASGYTGVVEMALDESALACFLRVRDRAGGRLPLRIAAHYIIRPGPPEAVMKQVERAIELFHLHGGKEAGRDVGDLRVVGIKIMCDGVIDACTAALKEPYADGSRAGPIWTYEMLHPVLHRADSEGLQLALHAIGDEAVHIAVEAIASLPNEASNPIASRRHRIEHLELTDPVDIEKLGRLGITASVQPVHSDPAILSGWYAQLSSRPHEHDERCSRAFAYRHFIECGAPLAIGSDTPTASHLIFPNLYNAVTRRSTRPLERGQGLRTTPEQAIPLATALAAATYGAARSCKAEDATGSLERGKSADFVVVDSDLFASYGDDGGEGLMKAKILQTWFRGRVVFELPN</sequence>
<dbReference type="Proteomes" id="UP000053664">
    <property type="component" value="Unassembled WGS sequence"/>
</dbReference>
<dbReference type="CDD" id="cd01300">
    <property type="entry name" value="YtcJ_like"/>
    <property type="match status" value="1"/>
</dbReference>
<dbReference type="PANTHER" id="PTHR22642:SF20">
    <property type="entry name" value="AMIDOHYDROLASE 3 DOMAIN-CONTAINING PROTEIN"/>
    <property type="match status" value="1"/>
</dbReference>
<organism evidence="2 3">
    <name type="scientific">Pseudozyma flocculosa PF-1</name>
    <dbReference type="NCBI Taxonomy" id="1277687"/>
    <lineage>
        <taxon>Eukaryota</taxon>
        <taxon>Fungi</taxon>
        <taxon>Dikarya</taxon>
        <taxon>Basidiomycota</taxon>
        <taxon>Ustilaginomycotina</taxon>
        <taxon>Ustilaginomycetes</taxon>
        <taxon>Ustilaginales</taxon>
        <taxon>Ustilaginaceae</taxon>
        <taxon>Pseudozyma</taxon>
    </lineage>
</organism>
<dbReference type="AlphaFoldDB" id="A0A061H497"/>
<evidence type="ECO:0000259" key="1">
    <source>
        <dbReference type="Pfam" id="PF07969"/>
    </source>
</evidence>
<dbReference type="Gene3D" id="3.20.20.140">
    <property type="entry name" value="Metal-dependent hydrolases"/>
    <property type="match status" value="1"/>
</dbReference>
<name>A0A061H497_9BASI</name>
<dbReference type="KEGG" id="pfp:PFL1_04941"/>
<evidence type="ECO:0000313" key="2">
    <source>
        <dbReference type="EMBL" id="EPQ27403.1"/>
    </source>
</evidence>
<dbReference type="EMBL" id="KE361639">
    <property type="protein sequence ID" value="EPQ27403.1"/>
    <property type="molecule type" value="Genomic_DNA"/>
</dbReference>
<proteinExistence type="predicted"/>
<dbReference type="InterPro" id="IPR013108">
    <property type="entry name" value="Amidohydro_3"/>
</dbReference>
<dbReference type="Gene3D" id="2.30.40.10">
    <property type="entry name" value="Urease, subunit C, domain 1"/>
    <property type="match status" value="1"/>
</dbReference>
<dbReference type="Gene3D" id="3.10.310.70">
    <property type="match status" value="1"/>
</dbReference>
<dbReference type="InterPro" id="IPR033932">
    <property type="entry name" value="YtcJ-like"/>
</dbReference>
<dbReference type="Pfam" id="PF07969">
    <property type="entry name" value="Amidohydro_3"/>
    <property type="match status" value="1"/>
</dbReference>
<reference evidence="2 3" key="1">
    <citation type="journal article" date="2013" name="Plant Cell">
        <title>The transition from a phytopathogenic smut ancestor to an anamorphic biocontrol agent deciphered by comparative whole-genome analysis.</title>
        <authorList>
            <person name="Lefebvre F."/>
            <person name="Joly D.L."/>
            <person name="Labbe C."/>
            <person name="Teichmann B."/>
            <person name="Linning R."/>
            <person name="Belzile F."/>
            <person name="Bakkeren G."/>
            <person name="Belanger R.R."/>
        </authorList>
    </citation>
    <scope>NUCLEOTIDE SEQUENCE [LARGE SCALE GENOMIC DNA]</scope>
    <source>
        <strain evidence="2 3">PF-1</strain>
    </source>
</reference>
<evidence type="ECO:0000313" key="3">
    <source>
        <dbReference type="Proteomes" id="UP000053664"/>
    </source>
</evidence>
<dbReference type="InterPro" id="IPR011059">
    <property type="entry name" value="Metal-dep_hydrolase_composite"/>
</dbReference>
<accession>A0A061H497</accession>
<dbReference type="OrthoDB" id="3501663at2759"/>
<dbReference type="eggNOG" id="ENOG502QWA6">
    <property type="taxonomic scope" value="Eukaryota"/>
</dbReference>
<gene>
    <name evidence="2" type="ORF">PFL1_04941</name>
</gene>
<dbReference type="PANTHER" id="PTHR22642">
    <property type="entry name" value="IMIDAZOLONEPROPIONASE"/>
    <property type="match status" value="1"/>
</dbReference>